<feature type="coiled-coil region" evidence="3">
    <location>
        <begin position="319"/>
        <end position="346"/>
    </location>
</feature>
<feature type="region of interest" description="Disordered" evidence="4">
    <location>
        <begin position="57"/>
        <end position="80"/>
    </location>
</feature>
<organism evidence="5 6">
    <name type="scientific">Hermanssonia centrifuga</name>
    <dbReference type="NCBI Taxonomy" id="98765"/>
    <lineage>
        <taxon>Eukaryota</taxon>
        <taxon>Fungi</taxon>
        <taxon>Dikarya</taxon>
        <taxon>Basidiomycota</taxon>
        <taxon>Agaricomycotina</taxon>
        <taxon>Agaricomycetes</taxon>
        <taxon>Polyporales</taxon>
        <taxon>Meruliaceae</taxon>
        <taxon>Hermanssonia</taxon>
    </lineage>
</organism>
<sequence>MSAAPSVLLPTTPPDYHRIVSSTLQIPNDPQTSIPVGLLACQRDPLLRELISTVVSCRPSQSPPPGNKKAKKDAKNPTPAEPLVEVILHDTVLFPEGGGQPSDIGIFTSADGHLWDVVEVKRHGGHAVHYVRVGEGGIDAALQAFTVGSLVGIALVLDTRNLPTLSWSLTPYPTPSYVEIPRAMSIEEIISVQEQANRLVFEGRKVYVEVEELSAEITQQYRGPSVGIPADYTGGVKRTVVIDGVDRSHCCGTQLPSLSNLQLFILPHTETLSRSSTTSARIYFLSGPRLITYLGNTHSLLTSTAATLSCGPALVPERVEQVVEDRKRATKRVEDTESELAGLLAKEILRSAGHAKNAPIVLHNHRIDDTSNALGFLSSISTAFINEIASLPTPGSQHLIVLSSSPSTQTSSSTTVVMVFGTDEKKVKEVGDILKSKLGVKGGGKGTKWSGKFTGVWKDAREGATVEKAIA</sequence>
<keyword evidence="6" id="KW-1185">Reference proteome</keyword>
<evidence type="ECO:0000256" key="4">
    <source>
        <dbReference type="SAM" id="MobiDB-lite"/>
    </source>
</evidence>
<dbReference type="InterPro" id="IPR051335">
    <property type="entry name" value="Alanyl-tRNA_Editing_Enzymes"/>
</dbReference>
<evidence type="ECO:0000313" key="6">
    <source>
        <dbReference type="Proteomes" id="UP000309038"/>
    </source>
</evidence>
<dbReference type="PANTHER" id="PTHR43462">
    <property type="entry name" value="ALANYL-TRNA EDITING PROTEIN"/>
    <property type="match status" value="1"/>
</dbReference>
<dbReference type="Gene3D" id="3.30.980.10">
    <property type="entry name" value="Threonyl-trna Synthetase, Chain A, domain 2"/>
    <property type="match status" value="1"/>
</dbReference>
<dbReference type="Gene3D" id="6.10.250.550">
    <property type="match status" value="1"/>
</dbReference>
<dbReference type="AlphaFoldDB" id="A0A4S4KJ33"/>
<proteinExistence type="predicted"/>
<keyword evidence="2" id="KW-0862">Zinc</keyword>
<comment type="caution">
    <text evidence="5">The sequence shown here is derived from an EMBL/GenBank/DDBJ whole genome shotgun (WGS) entry which is preliminary data.</text>
</comment>
<keyword evidence="3" id="KW-0175">Coiled coil</keyword>
<protein>
    <submittedName>
        <fullName evidence="5">Uncharacterized protein</fullName>
    </submittedName>
</protein>
<dbReference type="Proteomes" id="UP000309038">
    <property type="component" value="Unassembled WGS sequence"/>
</dbReference>
<dbReference type="SUPFAM" id="SSF50447">
    <property type="entry name" value="Translation proteins"/>
    <property type="match status" value="1"/>
</dbReference>
<dbReference type="GO" id="GO:0046872">
    <property type="term" value="F:metal ion binding"/>
    <property type="evidence" value="ECO:0007669"/>
    <property type="project" value="UniProtKB-KW"/>
</dbReference>
<name>A0A4S4KJ33_9APHY</name>
<evidence type="ECO:0000256" key="2">
    <source>
        <dbReference type="ARBA" id="ARBA00022833"/>
    </source>
</evidence>
<gene>
    <name evidence="5" type="ORF">EW026_g3940</name>
</gene>
<dbReference type="GO" id="GO:0002196">
    <property type="term" value="F:Ser-tRNA(Ala) deacylase activity"/>
    <property type="evidence" value="ECO:0007669"/>
    <property type="project" value="TreeGrafter"/>
</dbReference>
<keyword evidence="1" id="KW-0479">Metal-binding</keyword>
<dbReference type="PANTHER" id="PTHR43462:SF1">
    <property type="entry name" value="ALANYL-TRNA EDITING PROTEIN AARSD1"/>
    <property type="match status" value="1"/>
</dbReference>
<reference evidence="5 6" key="1">
    <citation type="submission" date="2019-02" db="EMBL/GenBank/DDBJ databases">
        <title>Genome sequencing of the rare red list fungi Phlebia centrifuga.</title>
        <authorList>
            <person name="Buettner E."/>
            <person name="Kellner H."/>
        </authorList>
    </citation>
    <scope>NUCLEOTIDE SEQUENCE [LARGE SCALE GENOMIC DNA]</scope>
    <source>
        <strain evidence="5 6">DSM 108282</strain>
    </source>
</reference>
<dbReference type="Gene3D" id="2.40.30.130">
    <property type="match status" value="1"/>
</dbReference>
<dbReference type="EMBL" id="SGPJ01000130">
    <property type="protein sequence ID" value="THG98203.1"/>
    <property type="molecule type" value="Genomic_DNA"/>
</dbReference>
<dbReference type="GO" id="GO:0000166">
    <property type="term" value="F:nucleotide binding"/>
    <property type="evidence" value="ECO:0007669"/>
    <property type="project" value="InterPro"/>
</dbReference>
<dbReference type="InterPro" id="IPR009000">
    <property type="entry name" value="Transl_B-barrel_sf"/>
</dbReference>
<dbReference type="SUPFAM" id="SSF55186">
    <property type="entry name" value="ThrRS/AlaRS common domain"/>
    <property type="match status" value="1"/>
</dbReference>
<evidence type="ECO:0000313" key="5">
    <source>
        <dbReference type="EMBL" id="THG98203.1"/>
    </source>
</evidence>
<dbReference type="InterPro" id="IPR018163">
    <property type="entry name" value="Thr/Ala-tRNA-synth_IIc_edit"/>
</dbReference>
<evidence type="ECO:0000256" key="3">
    <source>
        <dbReference type="SAM" id="Coils"/>
    </source>
</evidence>
<evidence type="ECO:0000256" key="1">
    <source>
        <dbReference type="ARBA" id="ARBA00022723"/>
    </source>
</evidence>
<accession>A0A4S4KJ33</accession>